<feature type="chain" id="PRO_5045857610" evidence="10">
    <location>
        <begin position="18"/>
        <end position="1057"/>
    </location>
</feature>
<evidence type="ECO:0000313" key="13">
    <source>
        <dbReference type="EMBL" id="UPK69022.1"/>
    </source>
</evidence>
<feature type="domain" description="TonB-dependent receptor plug" evidence="12">
    <location>
        <begin position="202"/>
        <end position="313"/>
    </location>
</feature>
<gene>
    <name evidence="13" type="ORF">MYF79_29115</name>
</gene>
<proteinExistence type="inferred from homology"/>
<accession>A0ABY4HYY4</accession>
<dbReference type="PROSITE" id="PS52016">
    <property type="entry name" value="TONB_DEPENDENT_REC_3"/>
    <property type="match status" value="1"/>
</dbReference>
<keyword evidence="4 8" id="KW-0812">Transmembrane</keyword>
<keyword evidence="5 9" id="KW-0798">TonB box</keyword>
<dbReference type="Gene3D" id="2.60.40.1120">
    <property type="entry name" value="Carboxypeptidase-like, regulatory domain"/>
    <property type="match status" value="1"/>
</dbReference>
<dbReference type="InterPro" id="IPR023996">
    <property type="entry name" value="TonB-dep_OMP_SusC/RagA"/>
</dbReference>
<dbReference type="Gene3D" id="3.55.50.30">
    <property type="match status" value="1"/>
</dbReference>
<dbReference type="Proteomes" id="UP000830198">
    <property type="component" value="Chromosome"/>
</dbReference>
<dbReference type="InterPro" id="IPR039426">
    <property type="entry name" value="TonB-dep_rcpt-like"/>
</dbReference>
<dbReference type="Gene3D" id="2.40.170.20">
    <property type="entry name" value="TonB-dependent receptor, beta-barrel domain"/>
    <property type="match status" value="1"/>
</dbReference>
<dbReference type="Pfam" id="PF00593">
    <property type="entry name" value="TonB_dep_Rec_b-barrel"/>
    <property type="match status" value="1"/>
</dbReference>
<sequence length="1057" mass="116939">MKLTVVFILAALFQARASTFAQTINFVHKNTSFKQIIKEIRKQTNYNILVSANKIKDLKTRNVSFVNASISEVLNTFLAGERLTYEIHGESVLIKDKPVNTAPKREKQKLSFIELKGTVIDENGVPIPGLTVKVKGTSQGTVTDTAGVFNLSVGDKNSLIVFSAIGYQSLEIAAGDLPKVIRMRSEVATLSSVVVVGYGSQKKSDVTGSVSNVTAKDFNKGVVINPLNQIQGKVAGLIITQRGGDPNDQGASISLRGQTSILGDQRPLFVIDGIAISSASQFQNLSPADIESYDILKDVSATAIYGARGANGVILVTTKKGKGKNLQVDYEGFTGFEKQAKYWDLLSASDYLTTIRQIPNVNVPTFDKGANTDWQRAVNRTGVVYSNNLGFSGGTDKFTYRASLNYQNQQGIIINTNKRQLGLRFNAQQKALNDKLEILLNMSNTTVYRDQLSDPNSINQYIFNAPPTYPVYNPDGSYFAFTDLLQANPVMHLKETLAKETTKQTLINATGNYKITPGLSVGLTGVLIQDNTLTHNFTPTFPLEGNINTAGQNSYNQNTIEANAHINYSKTLGKHNFAAMFVHEYNQFDNESFYANGQNYLVPDVLDNNLGSGDLTKNQIGSGKSAYKIISFLGRINYAYDNRYYLTASLRRDGSDKFGIDHQWGTFPSVSLAYRLKSDVLKKVNWVDDLKLRAGFGVVGNSNSIGPYNAIALYSAQARYYDASNLSYPLLNSYSYSQNPNPDLKWEERHGRNIGVDFSFFNSRLTGDINYFDDKTVHMLYNYSVPTPPFFVNTILANVGDMTNKGLEVMLSGVVVKTKNFNWTVNGQFTRIKTKALSLSGEYNGFILNTDQVGTATVTGRGLNSVPVSYIKPGEPLNVYFLPHFTGTDAAGRQLFDGKTITENPAPTKYYIDPNPKFSYGLNNSFTYKNWDVNFFIRGVQGHKLFNQVLLNYESAARLPGANTTPAALTNGIKDAPYISDKWLENASFLRLEYATLGYTFKKMTGMKNFRLYIAGNNLFVITKYRGLDPEIAGNFLDGNSYPKNRTIILGTSFSFR</sequence>
<keyword evidence="2 8" id="KW-0813">Transport</keyword>
<dbReference type="NCBIfam" id="TIGR04056">
    <property type="entry name" value="OMP_RagA_SusC"/>
    <property type="match status" value="1"/>
</dbReference>
<evidence type="ECO:0000256" key="10">
    <source>
        <dbReference type="SAM" id="SignalP"/>
    </source>
</evidence>
<dbReference type="Pfam" id="PF07715">
    <property type="entry name" value="Plug"/>
    <property type="match status" value="1"/>
</dbReference>
<evidence type="ECO:0000256" key="8">
    <source>
        <dbReference type="PROSITE-ProRule" id="PRU01360"/>
    </source>
</evidence>
<dbReference type="InterPro" id="IPR023997">
    <property type="entry name" value="TonB-dep_OMP_SusC/RagA_CS"/>
</dbReference>
<keyword evidence="14" id="KW-1185">Reference proteome</keyword>
<evidence type="ECO:0000256" key="3">
    <source>
        <dbReference type="ARBA" id="ARBA00022452"/>
    </source>
</evidence>
<dbReference type="InterPro" id="IPR008969">
    <property type="entry name" value="CarboxyPept-like_regulatory"/>
</dbReference>
<organism evidence="13 14">
    <name type="scientific">Chitinophaga filiformis</name>
    <name type="common">Myxococcus filiformis</name>
    <name type="synonym">Flexibacter filiformis</name>
    <dbReference type="NCBI Taxonomy" id="104663"/>
    <lineage>
        <taxon>Bacteria</taxon>
        <taxon>Pseudomonadati</taxon>
        <taxon>Bacteroidota</taxon>
        <taxon>Chitinophagia</taxon>
        <taxon>Chitinophagales</taxon>
        <taxon>Chitinophagaceae</taxon>
        <taxon>Chitinophaga</taxon>
    </lineage>
</organism>
<dbReference type="EMBL" id="CP095855">
    <property type="protein sequence ID" value="UPK69022.1"/>
    <property type="molecule type" value="Genomic_DNA"/>
</dbReference>
<evidence type="ECO:0000313" key="14">
    <source>
        <dbReference type="Proteomes" id="UP000830198"/>
    </source>
</evidence>
<dbReference type="InterPro" id="IPR012910">
    <property type="entry name" value="Plug_dom"/>
</dbReference>
<name>A0ABY4HYY4_CHIFI</name>
<keyword evidence="7 8" id="KW-0998">Cell outer membrane</keyword>
<feature type="signal peptide" evidence="10">
    <location>
        <begin position="1"/>
        <end position="17"/>
    </location>
</feature>
<evidence type="ECO:0000259" key="12">
    <source>
        <dbReference type="Pfam" id="PF07715"/>
    </source>
</evidence>
<dbReference type="InterPro" id="IPR000531">
    <property type="entry name" value="Beta-barrel_TonB"/>
</dbReference>
<dbReference type="InterPro" id="IPR037066">
    <property type="entry name" value="Plug_dom_sf"/>
</dbReference>
<evidence type="ECO:0000256" key="7">
    <source>
        <dbReference type="ARBA" id="ARBA00023237"/>
    </source>
</evidence>
<dbReference type="InterPro" id="IPR036942">
    <property type="entry name" value="Beta-barrel_TonB_sf"/>
</dbReference>
<keyword evidence="10" id="KW-0732">Signal</keyword>
<evidence type="ECO:0000256" key="1">
    <source>
        <dbReference type="ARBA" id="ARBA00004571"/>
    </source>
</evidence>
<dbReference type="RefSeq" id="WP_247811365.1">
    <property type="nucleotide sequence ID" value="NZ_CP095855.1"/>
</dbReference>
<protein>
    <submittedName>
        <fullName evidence="13">SusC/RagA family TonB-linked outer membrane protein</fullName>
    </submittedName>
</protein>
<dbReference type="NCBIfam" id="TIGR04057">
    <property type="entry name" value="SusC_RagA_signa"/>
    <property type="match status" value="1"/>
</dbReference>
<evidence type="ECO:0000259" key="11">
    <source>
        <dbReference type="Pfam" id="PF00593"/>
    </source>
</evidence>
<dbReference type="Pfam" id="PF13715">
    <property type="entry name" value="CarbopepD_reg_2"/>
    <property type="match status" value="1"/>
</dbReference>
<dbReference type="SUPFAM" id="SSF49464">
    <property type="entry name" value="Carboxypeptidase regulatory domain-like"/>
    <property type="match status" value="1"/>
</dbReference>
<keyword evidence="3 8" id="KW-1134">Transmembrane beta strand</keyword>
<evidence type="ECO:0000256" key="6">
    <source>
        <dbReference type="ARBA" id="ARBA00023136"/>
    </source>
</evidence>
<comment type="subcellular location">
    <subcellularLocation>
        <location evidence="1 8">Cell outer membrane</location>
        <topology evidence="1 8">Multi-pass membrane protein</topology>
    </subcellularLocation>
</comment>
<comment type="similarity">
    <text evidence="8 9">Belongs to the TonB-dependent receptor family.</text>
</comment>
<dbReference type="Gene3D" id="2.170.130.10">
    <property type="entry name" value="TonB-dependent receptor, plug domain"/>
    <property type="match status" value="1"/>
</dbReference>
<evidence type="ECO:0000256" key="5">
    <source>
        <dbReference type="ARBA" id="ARBA00023077"/>
    </source>
</evidence>
<evidence type="ECO:0000256" key="4">
    <source>
        <dbReference type="ARBA" id="ARBA00022692"/>
    </source>
</evidence>
<reference evidence="13 14" key="1">
    <citation type="submission" date="2022-04" db="EMBL/GenBank/DDBJ databases">
        <title>The arsenic-methylating capacity of Chitinophaga filiformis YT5 during chitin decomposition.</title>
        <authorList>
            <person name="Chen G."/>
            <person name="Liang Y."/>
        </authorList>
    </citation>
    <scope>NUCLEOTIDE SEQUENCE [LARGE SCALE GENOMIC DNA]</scope>
    <source>
        <strain evidence="13 14">YT5</strain>
    </source>
</reference>
<feature type="domain" description="TonB-dependent receptor-like beta-barrel" evidence="11">
    <location>
        <begin position="472"/>
        <end position="1019"/>
    </location>
</feature>
<evidence type="ECO:0000256" key="2">
    <source>
        <dbReference type="ARBA" id="ARBA00022448"/>
    </source>
</evidence>
<dbReference type="SUPFAM" id="SSF56935">
    <property type="entry name" value="Porins"/>
    <property type="match status" value="1"/>
</dbReference>
<evidence type="ECO:0000256" key="9">
    <source>
        <dbReference type="RuleBase" id="RU003357"/>
    </source>
</evidence>
<keyword evidence="6 8" id="KW-0472">Membrane</keyword>